<evidence type="ECO:0000313" key="2">
    <source>
        <dbReference type="EMBL" id="KIL54929.1"/>
    </source>
</evidence>
<name>A0A0C2SLX0_AMAMK</name>
<sequence length="98" mass="10703">MAKRKATRSEQAPVEMGRGSASLNADGQVKDVATGPRQAKTDALNNAVWMQMAPGASRKRAALTTTPKAVRKSKKAKDKGDQSHKHVFIYVYSCNYHT</sequence>
<reference evidence="2 3" key="1">
    <citation type="submission" date="2014-04" db="EMBL/GenBank/DDBJ databases">
        <title>Evolutionary Origins and Diversification of the Mycorrhizal Mutualists.</title>
        <authorList>
            <consortium name="DOE Joint Genome Institute"/>
            <consortium name="Mycorrhizal Genomics Consortium"/>
            <person name="Kohler A."/>
            <person name="Kuo A."/>
            <person name="Nagy L.G."/>
            <person name="Floudas D."/>
            <person name="Copeland A."/>
            <person name="Barry K.W."/>
            <person name="Cichocki N."/>
            <person name="Veneault-Fourrey C."/>
            <person name="LaButti K."/>
            <person name="Lindquist E.A."/>
            <person name="Lipzen A."/>
            <person name="Lundell T."/>
            <person name="Morin E."/>
            <person name="Murat C."/>
            <person name="Riley R."/>
            <person name="Ohm R."/>
            <person name="Sun H."/>
            <person name="Tunlid A."/>
            <person name="Henrissat B."/>
            <person name="Grigoriev I.V."/>
            <person name="Hibbett D.S."/>
            <person name="Martin F."/>
        </authorList>
    </citation>
    <scope>NUCLEOTIDE SEQUENCE [LARGE SCALE GENOMIC DNA]</scope>
    <source>
        <strain evidence="2 3">Koide BX008</strain>
    </source>
</reference>
<organism evidence="2 3">
    <name type="scientific">Amanita muscaria (strain Koide BX008)</name>
    <dbReference type="NCBI Taxonomy" id="946122"/>
    <lineage>
        <taxon>Eukaryota</taxon>
        <taxon>Fungi</taxon>
        <taxon>Dikarya</taxon>
        <taxon>Basidiomycota</taxon>
        <taxon>Agaricomycotina</taxon>
        <taxon>Agaricomycetes</taxon>
        <taxon>Agaricomycetidae</taxon>
        <taxon>Agaricales</taxon>
        <taxon>Pluteineae</taxon>
        <taxon>Amanitaceae</taxon>
        <taxon>Amanita</taxon>
    </lineage>
</organism>
<protein>
    <submittedName>
        <fullName evidence="2">Uncharacterized protein</fullName>
    </submittedName>
</protein>
<proteinExistence type="predicted"/>
<dbReference type="HOGENOM" id="CLU_2333186_0_0_1"/>
<dbReference type="EMBL" id="KN818598">
    <property type="protein sequence ID" value="KIL54929.1"/>
    <property type="molecule type" value="Genomic_DNA"/>
</dbReference>
<feature type="region of interest" description="Disordered" evidence="1">
    <location>
        <begin position="1"/>
        <end position="26"/>
    </location>
</feature>
<feature type="region of interest" description="Disordered" evidence="1">
    <location>
        <begin position="55"/>
        <end position="82"/>
    </location>
</feature>
<dbReference type="Proteomes" id="UP000054549">
    <property type="component" value="Unassembled WGS sequence"/>
</dbReference>
<gene>
    <name evidence="2" type="ORF">M378DRAFT_18413</name>
</gene>
<keyword evidence="3" id="KW-1185">Reference proteome</keyword>
<dbReference type="InParanoid" id="A0A0C2SLX0"/>
<evidence type="ECO:0000313" key="3">
    <source>
        <dbReference type="Proteomes" id="UP000054549"/>
    </source>
</evidence>
<dbReference type="AlphaFoldDB" id="A0A0C2SLX0"/>
<accession>A0A0C2SLX0</accession>
<evidence type="ECO:0000256" key="1">
    <source>
        <dbReference type="SAM" id="MobiDB-lite"/>
    </source>
</evidence>